<dbReference type="InterPro" id="IPR002059">
    <property type="entry name" value="CSP_DNA-bd"/>
</dbReference>
<dbReference type="GO" id="GO:0003676">
    <property type="term" value="F:nucleic acid binding"/>
    <property type="evidence" value="ECO:0007669"/>
    <property type="project" value="InterPro"/>
</dbReference>
<evidence type="ECO:0000256" key="1">
    <source>
        <dbReference type="ARBA" id="ARBA00011738"/>
    </source>
</evidence>
<dbReference type="RefSeq" id="WP_098612289.1">
    <property type="nucleotide sequence ID" value="NZ_NVAP01000019.1"/>
</dbReference>
<reference evidence="3 4" key="1">
    <citation type="submission" date="2017-09" db="EMBL/GenBank/DDBJ databases">
        <title>Large-scale bioinformatics analysis of Bacillus genomes uncovers conserved roles of natural products in bacterial physiology.</title>
        <authorList>
            <consortium name="Agbiome Team Llc"/>
            <person name="Bleich R.M."/>
            <person name="Grubbs K.J."/>
            <person name="Santa Maria K.C."/>
            <person name="Allen S.E."/>
            <person name="Farag S."/>
            <person name="Shank E.A."/>
            <person name="Bowers A."/>
        </authorList>
    </citation>
    <scope>NUCLEOTIDE SEQUENCE [LARGE SCALE GENOMIC DNA]</scope>
    <source>
        <strain evidence="3 4">AFS070861</strain>
    </source>
</reference>
<evidence type="ECO:0000259" key="2">
    <source>
        <dbReference type="PROSITE" id="PS51857"/>
    </source>
</evidence>
<dbReference type="PROSITE" id="PS51857">
    <property type="entry name" value="CSD_2"/>
    <property type="match status" value="1"/>
</dbReference>
<dbReference type="Proteomes" id="UP000224386">
    <property type="component" value="Unassembled WGS sequence"/>
</dbReference>
<organism evidence="3 4">
    <name type="scientific">Bacillus cereus</name>
    <dbReference type="NCBI Taxonomy" id="1396"/>
    <lineage>
        <taxon>Bacteria</taxon>
        <taxon>Bacillati</taxon>
        <taxon>Bacillota</taxon>
        <taxon>Bacilli</taxon>
        <taxon>Bacillales</taxon>
        <taxon>Bacillaceae</taxon>
        <taxon>Bacillus</taxon>
        <taxon>Bacillus cereus group</taxon>
    </lineage>
</organism>
<gene>
    <name evidence="3" type="ORF">COK05_08915</name>
</gene>
<comment type="subunit">
    <text evidence="1">Homodimer.</text>
</comment>
<name>A0A2B2LSR8_BACCE</name>
<dbReference type="SUPFAM" id="SSF50249">
    <property type="entry name" value="Nucleic acid-binding proteins"/>
    <property type="match status" value="1"/>
</dbReference>
<sequence length="819" mass="97321">MIVFGKVSWFGGYNRKTGQENDYGFIETNDGTSYFVHKSAILQGTILREGDWVEFTPRHQRVKNKEKKDAQNVKTVALHSDFPLRKLLLSGQFALVETVLIQAIMQENDIQLAEKWFAQWLEFHSSNDPNCEKSYFAAGIINPDFLRRLAELVKDTMWENYPPKWGLEFYQKVPIFDVARESESRIQHVNGWLNKQSMSFLQEVLYQFPEWLRTWNRLLHKLKDWLSQVPFSEKKKYRYSIPDDIKERLNLWYLFEGEKFHTAFSKYWSSIENDETLRGKCLNRWLQCLHEGEFEKSWTISLTGELEQWALKRQKLNLYIPQNWDIGTLYGNYYIRSPWRSPIQVKVPISCAWKDLPVSFFELLSIKIKNEEVDLDIPIEAWALYLRNFEPTGRAIVWLRKKWMVIHQAQKLTVFCLLGENWFSIQQLYPDLGSIEALLLWEDTIDLSVKASWWDQLDVIGKCSWYILAFQRGYRNLNFLEENVTDPLLKSFQLLYKHYLGLQPLDFAQWQSLLQDYYINLAKNFNEKLLKESKWLWPACDHKECNFCEGKPWKRGKEDINQISRAYCPRTKKECSLAISEQDIGSRFRSYKGLPSHWLNWRTPEIFSFLQIQVPFEYFTRFGGWLNRLLELQERLKCSGCKEPMINDFDYSKDFKAGYSMTVATCYQRHTPGHHDNEIYFNDCWNRQDCNQMIDSRDNRVRDMKDRTINPGLETYRNYYLCTGCGAAKAPKYYPGYIEYSGVNKERWDFANMQGHFKGWYYVPGDICPNCGLENMKRFSKGNGQSNTHAKCNHCSHTIRIPKIFIPIVELWEQYKRKS</sequence>
<dbReference type="EMBL" id="NVAP01000019">
    <property type="protein sequence ID" value="PFQ47847.1"/>
    <property type="molecule type" value="Genomic_DNA"/>
</dbReference>
<accession>A0A2B2LSR8</accession>
<dbReference type="InterPro" id="IPR012340">
    <property type="entry name" value="NA-bd_OB-fold"/>
</dbReference>
<evidence type="ECO:0000313" key="4">
    <source>
        <dbReference type="Proteomes" id="UP000224386"/>
    </source>
</evidence>
<dbReference type="SMART" id="SM00357">
    <property type="entry name" value="CSP"/>
    <property type="match status" value="1"/>
</dbReference>
<proteinExistence type="predicted"/>
<dbReference type="AlphaFoldDB" id="A0A2B2LSR8"/>
<dbReference type="InterPro" id="IPR011129">
    <property type="entry name" value="CSD"/>
</dbReference>
<evidence type="ECO:0000313" key="3">
    <source>
        <dbReference type="EMBL" id="PFQ47847.1"/>
    </source>
</evidence>
<protein>
    <recommendedName>
        <fullName evidence="2">CSD domain-containing protein</fullName>
    </recommendedName>
</protein>
<dbReference type="Pfam" id="PF00313">
    <property type="entry name" value="CSD"/>
    <property type="match status" value="1"/>
</dbReference>
<comment type="caution">
    <text evidence="3">The sequence shown here is derived from an EMBL/GenBank/DDBJ whole genome shotgun (WGS) entry which is preliminary data.</text>
</comment>
<feature type="domain" description="CSD" evidence="2">
    <location>
        <begin position="2"/>
        <end position="75"/>
    </location>
</feature>
<dbReference type="Gene3D" id="2.40.50.140">
    <property type="entry name" value="Nucleic acid-binding proteins"/>
    <property type="match status" value="1"/>
</dbReference>